<reference evidence="4 5" key="1">
    <citation type="submission" date="2015-08" db="EMBL/GenBank/DDBJ databases">
        <title>The genome of the Asian arowana (Scleropages formosus).</title>
        <authorList>
            <person name="Tan M.H."/>
            <person name="Gan H.M."/>
            <person name="Croft L.J."/>
            <person name="Austin C.M."/>
        </authorList>
    </citation>
    <scope>NUCLEOTIDE SEQUENCE [LARGE SCALE GENOMIC DNA]</scope>
    <source>
        <strain evidence="4">Aro1</strain>
    </source>
</reference>
<sequence>NSYSAAEELREVPYDAISQAETEMSKCPSCSGILKPCLDRVGQPLLYTQCSLMPESHQFCRSCLAPWKPIHEDGIESCSNRSCEVVSVLITCDKVTDPKSKVLGCPVFRACPKCYSLIMHMNGCKYVFCRKCRHYFCFICLRSGHSCGKAMELYSSLTCKKPQAGRQMFIT</sequence>
<comment type="caution">
    <text evidence="4">The sequence shown here is derived from an EMBL/GenBank/DDBJ whole genome shotgun (WGS) entry which is preliminary data.</text>
</comment>
<dbReference type="AlphaFoldDB" id="A0A0N8JUZ8"/>
<dbReference type="EMBL" id="JARO02019273">
    <property type="protein sequence ID" value="KPP56737.1"/>
    <property type="molecule type" value="Genomic_DNA"/>
</dbReference>
<dbReference type="Proteomes" id="UP000034805">
    <property type="component" value="Unassembled WGS sequence"/>
</dbReference>
<dbReference type="SUPFAM" id="SSF57850">
    <property type="entry name" value="RING/U-box"/>
    <property type="match status" value="1"/>
</dbReference>
<evidence type="ECO:0000256" key="3">
    <source>
        <dbReference type="ARBA" id="ARBA00022833"/>
    </source>
</evidence>
<dbReference type="InterPro" id="IPR017907">
    <property type="entry name" value="Znf_RING_CS"/>
</dbReference>
<evidence type="ECO:0000313" key="4">
    <source>
        <dbReference type="EMBL" id="KPP56737.1"/>
    </source>
</evidence>
<protein>
    <submittedName>
        <fullName evidence="4">Uncharacterized protein</fullName>
    </submittedName>
</protein>
<dbReference type="CDD" id="cd20336">
    <property type="entry name" value="Rcat_RBR"/>
    <property type="match status" value="1"/>
</dbReference>
<organism evidence="4 5">
    <name type="scientific">Scleropages formosus</name>
    <name type="common">Asian bonytongue</name>
    <name type="synonym">Osteoglossum formosum</name>
    <dbReference type="NCBI Taxonomy" id="113540"/>
    <lineage>
        <taxon>Eukaryota</taxon>
        <taxon>Metazoa</taxon>
        <taxon>Chordata</taxon>
        <taxon>Craniata</taxon>
        <taxon>Vertebrata</taxon>
        <taxon>Euteleostomi</taxon>
        <taxon>Actinopterygii</taxon>
        <taxon>Neopterygii</taxon>
        <taxon>Teleostei</taxon>
        <taxon>Osteoglossocephala</taxon>
        <taxon>Osteoglossomorpha</taxon>
        <taxon>Osteoglossiformes</taxon>
        <taxon>Osteoglossidae</taxon>
        <taxon>Scleropages</taxon>
    </lineage>
</organism>
<dbReference type="GO" id="GO:0008270">
    <property type="term" value="F:zinc ion binding"/>
    <property type="evidence" value="ECO:0007669"/>
    <property type="project" value="UniProtKB-KW"/>
</dbReference>
<dbReference type="Gene3D" id="1.20.120.1750">
    <property type="match status" value="1"/>
</dbReference>
<gene>
    <name evidence="4" type="ORF">Z043_125614</name>
</gene>
<dbReference type="PROSITE" id="PS00518">
    <property type="entry name" value="ZF_RING_1"/>
    <property type="match status" value="1"/>
</dbReference>
<keyword evidence="1" id="KW-0479">Metal-binding</keyword>
<proteinExistence type="predicted"/>
<accession>A0A0N8JUZ8</accession>
<evidence type="ECO:0000256" key="1">
    <source>
        <dbReference type="ARBA" id="ARBA00022723"/>
    </source>
</evidence>
<keyword evidence="2" id="KW-0863">Zinc-finger</keyword>
<evidence type="ECO:0000256" key="2">
    <source>
        <dbReference type="ARBA" id="ARBA00022771"/>
    </source>
</evidence>
<keyword evidence="3" id="KW-0862">Zinc</keyword>
<feature type="non-terminal residue" evidence="4">
    <location>
        <position position="1"/>
    </location>
</feature>
<evidence type="ECO:0000313" key="5">
    <source>
        <dbReference type="Proteomes" id="UP000034805"/>
    </source>
</evidence>
<name>A0A0N8JUZ8_SCLFO</name>